<dbReference type="GO" id="GO:0046872">
    <property type="term" value="F:metal ion binding"/>
    <property type="evidence" value="ECO:0007669"/>
    <property type="project" value="UniProtKB-KW"/>
</dbReference>
<keyword evidence="2" id="KW-0408">Iron</keyword>
<keyword evidence="4" id="KW-0456">Lyase</keyword>
<feature type="non-terminal residue" evidence="6">
    <location>
        <position position="170"/>
    </location>
</feature>
<dbReference type="SUPFAM" id="SSF53732">
    <property type="entry name" value="Aconitase iron-sulfur domain"/>
    <property type="match status" value="1"/>
</dbReference>
<evidence type="ECO:0000256" key="2">
    <source>
        <dbReference type="ARBA" id="ARBA00023004"/>
    </source>
</evidence>
<dbReference type="InterPro" id="IPR001030">
    <property type="entry name" value="Acoase/IPM_deHydtase_lsu_aba"/>
</dbReference>
<dbReference type="GO" id="GO:0043436">
    <property type="term" value="P:oxoacid metabolic process"/>
    <property type="evidence" value="ECO:0007669"/>
    <property type="project" value="UniProtKB-ARBA"/>
</dbReference>
<accession>A0A383BIX4</accession>
<gene>
    <name evidence="6" type="ORF">METZ01_LOCUS472645</name>
</gene>
<evidence type="ECO:0000256" key="3">
    <source>
        <dbReference type="ARBA" id="ARBA00023014"/>
    </source>
</evidence>
<dbReference type="InterPro" id="IPR015931">
    <property type="entry name" value="Acnase/IPM_dHydase_lsu_aba_1/3"/>
</dbReference>
<dbReference type="InterPro" id="IPR036008">
    <property type="entry name" value="Aconitase_4Fe-4S_dom"/>
</dbReference>
<keyword evidence="1" id="KW-0479">Metal-binding</keyword>
<evidence type="ECO:0000256" key="1">
    <source>
        <dbReference type="ARBA" id="ARBA00022723"/>
    </source>
</evidence>
<dbReference type="GO" id="GO:0051536">
    <property type="term" value="F:iron-sulfur cluster binding"/>
    <property type="evidence" value="ECO:0007669"/>
    <property type="project" value="UniProtKB-KW"/>
</dbReference>
<keyword evidence="3" id="KW-0411">Iron-sulfur</keyword>
<dbReference type="PANTHER" id="PTHR43822:SF2">
    <property type="entry name" value="HOMOACONITASE, MITOCHONDRIAL"/>
    <property type="match status" value="1"/>
</dbReference>
<sequence>MAQTLIEKIVQNHAINLDDGHQVKSGDLISIQPAHVMTHDNTGAVMGKFKAIGASKIANPRQPVFTLDHNVQDTSENNLIKYASIEAFGKKMGVDFYPAGRGIGHQIMCEEGYAWPGTMAVASDSHSNMYGGMSCLGTPVVRTDAAALWATSQTWWQIPPITRIELTGKL</sequence>
<evidence type="ECO:0000259" key="5">
    <source>
        <dbReference type="Pfam" id="PF00330"/>
    </source>
</evidence>
<evidence type="ECO:0000256" key="4">
    <source>
        <dbReference type="ARBA" id="ARBA00023239"/>
    </source>
</evidence>
<dbReference type="GO" id="GO:0016829">
    <property type="term" value="F:lyase activity"/>
    <property type="evidence" value="ECO:0007669"/>
    <property type="project" value="UniProtKB-KW"/>
</dbReference>
<dbReference type="AlphaFoldDB" id="A0A383BIX4"/>
<dbReference type="EMBL" id="UINC01200762">
    <property type="protein sequence ID" value="SVE19791.1"/>
    <property type="molecule type" value="Genomic_DNA"/>
</dbReference>
<proteinExistence type="predicted"/>
<name>A0A383BIX4_9ZZZZ</name>
<organism evidence="6">
    <name type="scientific">marine metagenome</name>
    <dbReference type="NCBI Taxonomy" id="408172"/>
    <lineage>
        <taxon>unclassified sequences</taxon>
        <taxon>metagenomes</taxon>
        <taxon>ecological metagenomes</taxon>
    </lineage>
</organism>
<reference evidence="6" key="1">
    <citation type="submission" date="2018-05" db="EMBL/GenBank/DDBJ databases">
        <authorList>
            <person name="Lanie J.A."/>
            <person name="Ng W.-L."/>
            <person name="Kazmierczak K.M."/>
            <person name="Andrzejewski T.M."/>
            <person name="Davidsen T.M."/>
            <person name="Wayne K.J."/>
            <person name="Tettelin H."/>
            <person name="Glass J.I."/>
            <person name="Rusch D."/>
            <person name="Podicherti R."/>
            <person name="Tsui H.-C.T."/>
            <person name="Winkler M.E."/>
        </authorList>
    </citation>
    <scope>NUCLEOTIDE SEQUENCE</scope>
</reference>
<feature type="domain" description="Aconitase/3-isopropylmalate dehydratase large subunit alpha/beta/alpha" evidence="5">
    <location>
        <begin position="7"/>
        <end position="170"/>
    </location>
</feature>
<dbReference type="InterPro" id="IPR050067">
    <property type="entry name" value="IPM_dehydratase_rel_enz"/>
</dbReference>
<protein>
    <recommendedName>
        <fullName evidence="5">Aconitase/3-isopropylmalate dehydratase large subunit alpha/beta/alpha domain-containing protein</fullName>
    </recommendedName>
</protein>
<dbReference type="PANTHER" id="PTHR43822">
    <property type="entry name" value="HOMOACONITASE, MITOCHONDRIAL-RELATED"/>
    <property type="match status" value="1"/>
</dbReference>
<dbReference type="Gene3D" id="3.30.499.10">
    <property type="entry name" value="Aconitase, domain 3"/>
    <property type="match status" value="1"/>
</dbReference>
<evidence type="ECO:0000313" key="6">
    <source>
        <dbReference type="EMBL" id="SVE19791.1"/>
    </source>
</evidence>
<dbReference type="Pfam" id="PF00330">
    <property type="entry name" value="Aconitase"/>
    <property type="match status" value="1"/>
</dbReference>